<feature type="domain" description="Glycosyltransferase RgtA/B/C/D-like" evidence="9">
    <location>
        <begin position="72"/>
        <end position="166"/>
    </location>
</feature>
<feature type="transmembrane region" description="Helical" evidence="8">
    <location>
        <begin position="97"/>
        <end position="114"/>
    </location>
</feature>
<dbReference type="PANTHER" id="PTHR33908:SF3">
    <property type="entry name" value="UNDECAPRENYL PHOSPHATE-ALPHA-4-AMINO-4-DEOXY-L-ARABINOSE ARABINOSYL TRANSFERASE"/>
    <property type="match status" value="1"/>
</dbReference>
<feature type="transmembrane region" description="Helical" evidence="8">
    <location>
        <begin position="454"/>
        <end position="472"/>
    </location>
</feature>
<dbReference type="Pfam" id="PF13231">
    <property type="entry name" value="PMT_2"/>
    <property type="match status" value="1"/>
</dbReference>
<dbReference type="GO" id="GO:0009103">
    <property type="term" value="P:lipopolysaccharide biosynthetic process"/>
    <property type="evidence" value="ECO:0007669"/>
    <property type="project" value="UniProtKB-ARBA"/>
</dbReference>
<dbReference type="InterPro" id="IPR050297">
    <property type="entry name" value="LipidA_mod_glycosyltrf_83"/>
</dbReference>
<evidence type="ECO:0000256" key="4">
    <source>
        <dbReference type="ARBA" id="ARBA00022679"/>
    </source>
</evidence>
<keyword evidence="4 10" id="KW-0808">Transferase</keyword>
<keyword evidence="11" id="KW-1185">Reference proteome</keyword>
<keyword evidence="7 8" id="KW-0472">Membrane</keyword>
<evidence type="ECO:0000256" key="3">
    <source>
        <dbReference type="ARBA" id="ARBA00022676"/>
    </source>
</evidence>
<accession>A0A842H9Y6</accession>
<keyword evidence="6 8" id="KW-1133">Transmembrane helix</keyword>
<evidence type="ECO:0000256" key="7">
    <source>
        <dbReference type="ARBA" id="ARBA00023136"/>
    </source>
</evidence>
<keyword evidence="2" id="KW-1003">Cell membrane</keyword>
<dbReference type="GO" id="GO:0016763">
    <property type="term" value="F:pentosyltransferase activity"/>
    <property type="evidence" value="ECO:0007669"/>
    <property type="project" value="TreeGrafter"/>
</dbReference>
<feature type="transmembrane region" description="Helical" evidence="8">
    <location>
        <begin position="362"/>
        <end position="378"/>
    </location>
</feature>
<evidence type="ECO:0000313" key="10">
    <source>
        <dbReference type="EMBL" id="MBC2593115.1"/>
    </source>
</evidence>
<evidence type="ECO:0000256" key="6">
    <source>
        <dbReference type="ARBA" id="ARBA00022989"/>
    </source>
</evidence>
<proteinExistence type="predicted"/>
<evidence type="ECO:0000256" key="8">
    <source>
        <dbReference type="SAM" id="Phobius"/>
    </source>
</evidence>
<evidence type="ECO:0000256" key="2">
    <source>
        <dbReference type="ARBA" id="ARBA00022475"/>
    </source>
</evidence>
<feature type="transmembrane region" description="Helical" evidence="8">
    <location>
        <begin position="423"/>
        <end position="442"/>
    </location>
</feature>
<reference evidence="10 11" key="1">
    <citation type="submission" date="2020-07" db="EMBL/GenBank/DDBJ databases">
        <authorList>
            <person name="Feng X."/>
        </authorList>
    </citation>
    <scope>NUCLEOTIDE SEQUENCE [LARGE SCALE GENOMIC DNA]</scope>
    <source>
        <strain evidence="10 11">JCM31066</strain>
    </source>
</reference>
<feature type="transmembrane region" description="Helical" evidence="8">
    <location>
        <begin position="120"/>
        <end position="138"/>
    </location>
</feature>
<evidence type="ECO:0000313" key="11">
    <source>
        <dbReference type="Proteomes" id="UP000546464"/>
    </source>
</evidence>
<gene>
    <name evidence="10" type="ORF">H5P28_02460</name>
</gene>
<dbReference type="EMBL" id="JACHVB010000012">
    <property type="protein sequence ID" value="MBC2593115.1"/>
    <property type="molecule type" value="Genomic_DNA"/>
</dbReference>
<dbReference type="RefSeq" id="WP_185674112.1">
    <property type="nucleotide sequence ID" value="NZ_JACHVB010000012.1"/>
</dbReference>
<dbReference type="AlphaFoldDB" id="A0A842H9Y6"/>
<organism evidence="10 11">
    <name type="scientific">Ruficoccus amylovorans</name>
    <dbReference type="NCBI Taxonomy" id="1804625"/>
    <lineage>
        <taxon>Bacteria</taxon>
        <taxon>Pseudomonadati</taxon>
        <taxon>Verrucomicrobiota</taxon>
        <taxon>Opitutia</taxon>
        <taxon>Puniceicoccales</taxon>
        <taxon>Cerasicoccaceae</taxon>
        <taxon>Ruficoccus</taxon>
    </lineage>
</organism>
<dbReference type="GO" id="GO:0005886">
    <property type="term" value="C:plasma membrane"/>
    <property type="evidence" value="ECO:0007669"/>
    <property type="project" value="UniProtKB-SubCell"/>
</dbReference>
<keyword evidence="3" id="KW-0328">Glycosyltransferase</keyword>
<evidence type="ECO:0000259" key="9">
    <source>
        <dbReference type="Pfam" id="PF13231"/>
    </source>
</evidence>
<comment type="caution">
    <text evidence="10">The sequence shown here is derived from an EMBL/GenBank/DDBJ whole genome shotgun (WGS) entry which is preliminary data.</text>
</comment>
<evidence type="ECO:0000256" key="5">
    <source>
        <dbReference type="ARBA" id="ARBA00022692"/>
    </source>
</evidence>
<sequence>MKKFIRQFADEAFLKRWAWLILLIIAALTLTGGSATLPLIDRDEPRFAEATIEMMQTDQWVIPYFNGEYRFDKPPLTYWWMRVNYWVFGTTEFGARLHSMLAGYFCALAIFGFGTRLYDARAGIFAGLGWLTCLQVMIHSRMAVADMPMVLAVILIQWAVWELLSRGSAPTEPKGSHPGRTASEIEVAENEADKSVESDERPRKFSKWFWLLWVGMGLGFLAKGPIVFFVPLLAWLLWRWVFWRGHKQKWSRLQPVAGVVLFLVIIGIWGVPALIETSGQFWDRGMGEHVVERGFKSFNDRITLPIYYPLTAFISLMPWVAFAWWGAVKVRRNWDARAAYLLSWLIAPFVIFTFYATQLPHYTMPGFAAFFLLLFSPARNAFRTGRGEKIFYWCVNGLWLFVLALLTYLLFSQDFGGGMGPTAPLRLVLAGAAVVWLGLLGIGFSFRKPSYGQMIFALIAIWLGTHAMAVGLRATAPVPALVKVFEQAPEGTQWRGVIYQEPSLVFYSGDHWKFYGDVDKIMTEEAFREEAAQPTGTVGLSREWRLEDFAKTLIGQPLEAGKDYTADWDRLGLAPGDAVYLQGINFARMSWVELIIIRPQETAAPVATE</sequence>
<name>A0A842H9Y6_9BACT</name>
<keyword evidence="5 8" id="KW-0812">Transmembrane</keyword>
<feature type="transmembrane region" description="Helical" evidence="8">
    <location>
        <begin position="208"/>
        <end position="241"/>
    </location>
</feature>
<dbReference type="PANTHER" id="PTHR33908">
    <property type="entry name" value="MANNOSYLTRANSFERASE YKCB-RELATED"/>
    <property type="match status" value="1"/>
</dbReference>
<feature type="transmembrane region" description="Helical" evidence="8">
    <location>
        <begin position="306"/>
        <end position="326"/>
    </location>
</feature>
<feature type="transmembrane region" description="Helical" evidence="8">
    <location>
        <begin position="390"/>
        <end position="411"/>
    </location>
</feature>
<feature type="transmembrane region" description="Helical" evidence="8">
    <location>
        <begin position="253"/>
        <end position="275"/>
    </location>
</feature>
<evidence type="ECO:0000256" key="1">
    <source>
        <dbReference type="ARBA" id="ARBA00004651"/>
    </source>
</evidence>
<protein>
    <submittedName>
        <fullName evidence="10">Glycosyltransferase family 39 protein</fullName>
    </submittedName>
</protein>
<feature type="transmembrane region" description="Helical" evidence="8">
    <location>
        <begin position="17"/>
        <end position="40"/>
    </location>
</feature>
<dbReference type="InterPro" id="IPR038731">
    <property type="entry name" value="RgtA/B/C-like"/>
</dbReference>
<dbReference type="GO" id="GO:0010041">
    <property type="term" value="P:response to iron(III) ion"/>
    <property type="evidence" value="ECO:0007669"/>
    <property type="project" value="TreeGrafter"/>
</dbReference>
<feature type="transmembrane region" description="Helical" evidence="8">
    <location>
        <begin position="338"/>
        <end position="356"/>
    </location>
</feature>
<comment type="subcellular location">
    <subcellularLocation>
        <location evidence="1">Cell membrane</location>
        <topology evidence="1">Multi-pass membrane protein</topology>
    </subcellularLocation>
</comment>
<dbReference type="Proteomes" id="UP000546464">
    <property type="component" value="Unassembled WGS sequence"/>
</dbReference>